<keyword evidence="10" id="KW-0735">Signal-anchor</keyword>
<evidence type="ECO:0000256" key="5">
    <source>
        <dbReference type="ARBA" id="ARBA00022519"/>
    </source>
</evidence>
<dbReference type="KEGG" id="bgo:BM43_12"/>
<dbReference type="Gene3D" id="3.30.1150.10">
    <property type="match status" value="1"/>
</dbReference>
<proteinExistence type="inferred from homology"/>
<evidence type="ECO:0000256" key="4">
    <source>
        <dbReference type="ARBA" id="ARBA00022475"/>
    </source>
</evidence>
<dbReference type="GO" id="GO:0015891">
    <property type="term" value="P:siderophore transport"/>
    <property type="evidence" value="ECO:0007669"/>
    <property type="project" value="InterPro"/>
</dbReference>
<comment type="subcellular location">
    <subcellularLocation>
        <location evidence="1 10">Cell inner membrane</location>
        <topology evidence="1 10">Single-pass membrane protein</topology>
        <orientation evidence="1 10">Periplasmic side</orientation>
    </subcellularLocation>
</comment>
<dbReference type="InterPro" id="IPR006260">
    <property type="entry name" value="TonB/TolA_C"/>
</dbReference>
<dbReference type="PANTHER" id="PTHR33446">
    <property type="entry name" value="PROTEIN TONB-RELATED"/>
    <property type="match status" value="1"/>
</dbReference>
<comment type="function">
    <text evidence="10">Interacts with outer membrane receptor proteins that carry out high-affinity binding and energy dependent uptake into the periplasmic space of specific substrates. It could act to transduce energy from the cytoplasmic membrane to specific energy-requiring processes in the outer membrane, resulting in the release into the periplasm of ligands bound by these outer membrane proteins.</text>
</comment>
<dbReference type="AlphaFoldDB" id="A0A095G236"/>
<dbReference type="EMBL" id="JPGG01000017">
    <property type="protein sequence ID" value="KGC11447.1"/>
    <property type="molecule type" value="Genomic_DNA"/>
</dbReference>
<reference evidence="13 15" key="1">
    <citation type="submission" date="2014-04" db="EMBL/GenBank/DDBJ databases">
        <authorList>
            <person name="Bishop-Lilly K.A."/>
            <person name="Broomall S.M."/>
            <person name="Chain P.S."/>
            <person name="Chertkov O."/>
            <person name="Coyne S.R."/>
            <person name="Daligault H.E."/>
            <person name="Davenport K.W."/>
            <person name="Erkkila T."/>
            <person name="Frey K.G."/>
            <person name="Gibbons H.S."/>
            <person name="Gu W."/>
            <person name="Jaissle J."/>
            <person name="Johnson S.L."/>
            <person name="Koroleva G.I."/>
            <person name="Ladner J.T."/>
            <person name="Lo C.-C."/>
            <person name="Minogue T.D."/>
            <person name="Munk C."/>
            <person name="Palacios G.F."/>
            <person name="Redden C.L."/>
            <person name="Rosenzweig C.N."/>
            <person name="Scholz M.B."/>
            <person name="Teshima H."/>
            <person name="Xu Y."/>
        </authorList>
    </citation>
    <scope>NUCLEOTIDE SEQUENCE [LARGE SCALE GENOMIC DNA]</scope>
    <source>
        <strain evidence="15">gladioli</strain>
        <strain evidence="13">Gladioli</strain>
    </source>
</reference>
<dbReference type="InterPro" id="IPR037682">
    <property type="entry name" value="TonB_C"/>
</dbReference>
<evidence type="ECO:0000256" key="1">
    <source>
        <dbReference type="ARBA" id="ARBA00004383"/>
    </source>
</evidence>
<dbReference type="Proteomes" id="UP000029590">
    <property type="component" value="Unassembled WGS sequence"/>
</dbReference>
<evidence type="ECO:0000256" key="7">
    <source>
        <dbReference type="ARBA" id="ARBA00022927"/>
    </source>
</evidence>
<evidence type="ECO:0000256" key="3">
    <source>
        <dbReference type="ARBA" id="ARBA00022448"/>
    </source>
</evidence>
<organism evidence="14 16">
    <name type="scientific">Burkholderia gladioli</name>
    <name type="common">Pseudomonas marginata</name>
    <name type="synonym">Phytomonas marginata</name>
    <dbReference type="NCBI Taxonomy" id="28095"/>
    <lineage>
        <taxon>Bacteria</taxon>
        <taxon>Pseudomonadati</taxon>
        <taxon>Pseudomonadota</taxon>
        <taxon>Betaproteobacteria</taxon>
        <taxon>Burkholderiales</taxon>
        <taxon>Burkholderiaceae</taxon>
        <taxon>Burkholderia</taxon>
    </lineage>
</organism>
<dbReference type="RefSeq" id="WP_080742056.1">
    <property type="nucleotide sequence ID" value="NZ_CADEVY010000015.1"/>
</dbReference>
<dbReference type="PANTHER" id="PTHR33446:SF2">
    <property type="entry name" value="PROTEIN TONB"/>
    <property type="match status" value="1"/>
</dbReference>
<feature type="compositionally biased region" description="Pro residues" evidence="11">
    <location>
        <begin position="147"/>
        <end position="160"/>
    </location>
</feature>
<keyword evidence="7 10" id="KW-0653">Protein transport</keyword>
<reference evidence="16" key="2">
    <citation type="submission" date="2017-09" db="EMBL/GenBank/DDBJ databases">
        <title>FDA dAtabase for Regulatory Grade micrObial Sequences (FDA-ARGOS): Supporting development and validation of Infectious Disease Dx tests.</title>
        <authorList>
            <person name="Minogue T."/>
            <person name="Wolcott M."/>
            <person name="Wasieloski L."/>
            <person name="Aguilar W."/>
            <person name="Moore D."/>
            <person name="Tallon L."/>
            <person name="Sadzewicz L."/>
            <person name="Ott S."/>
            <person name="Zhao X."/>
            <person name="Nagaraj S."/>
            <person name="Vavikolanu K."/>
            <person name="Aluvathingal J."/>
            <person name="Nadendla S."/>
            <person name="Sichtig H."/>
        </authorList>
    </citation>
    <scope>NUCLEOTIDE SEQUENCE [LARGE SCALE GENOMIC DNA]</scope>
    <source>
        <strain evidence="16">FDAARGOS_390</strain>
    </source>
</reference>
<dbReference type="InterPro" id="IPR051045">
    <property type="entry name" value="TonB-dependent_transducer"/>
</dbReference>
<keyword evidence="3 10" id="KW-0813">Transport</keyword>
<evidence type="ECO:0000313" key="14">
    <source>
        <dbReference type="EMBL" id="PEH37775.1"/>
    </source>
</evidence>
<gene>
    <name evidence="14" type="ORF">CRM94_25140</name>
    <name evidence="13" type="ORF">DM48_7328</name>
</gene>
<keyword evidence="8 10" id="KW-1133">Transmembrane helix</keyword>
<evidence type="ECO:0000313" key="13">
    <source>
        <dbReference type="EMBL" id="KGC11447.1"/>
    </source>
</evidence>
<evidence type="ECO:0000256" key="2">
    <source>
        <dbReference type="ARBA" id="ARBA00006555"/>
    </source>
</evidence>
<dbReference type="OrthoDB" id="9115347at2"/>
<dbReference type="InterPro" id="IPR003538">
    <property type="entry name" value="TonB"/>
</dbReference>
<protein>
    <recommendedName>
        <fullName evidence="10">Protein TonB</fullName>
    </recommendedName>
</protein>
<dbReference type="Proteomes" id="UP000220629">
    <property type="component" value="Unassembled WGS sequence"/>
</dbReference>
<evidence type="ECO:0000313" key="16">
    <source>
        <dbReference type="Proteomes" id="UP000220629"/>
    </source>
</evidence>
<dbReference type="Pfam" id="PF03544">
    <property type="entry name" value="TonB_C"/>
    <property type="match status" value="1"/>
</dbReference>
<keyword evidence="4 10" id="KW-1003">Cell membrane</keyword>
<dbReference type="PROSITE" id="PS52015">
    <property type="entry name" value="TONB_CTD"/>
    <property type="match status" value="1"/>
</dbReference>
<accession>A0A095G236</accession>
<sequence>MISNPLTVQRSVVPPPTRNAEPVQVVRVRRHAIAVAVVLAHALGLYVAVHQSAVSLRLEAGRSGVRSVEARLVAAPAPQPPAPQVQPQPELKQPPKPQPPKPTPTEAVKPAKPKRAPVLASHAPSSRAVDSEQTQQARPDAAVQPTPAAPPAAQPAPPAAAPSQAQAPDLLASPKPISAGELQQLGCQIPSPDYPAKARRLQQEGTVVVGLTIDTTGAVSAAQVVRSSGSPMLDAAAVAAIRAGRCHPYQTAGIPRAVQATQPIAFNLND</sequence>
<comment type="similarity">
    <text evidence="2 10">Belongs to the TonB family.</text>
</comment>
<dbReference type="GO" id="GO:0098797">
    <property type="term" value="C:plasma membrane protein complex"/>
    <property type="evidence" value="ECO:0007669"/>
    <property type="project" value="TreeGrafter"/>
</dbReference>
<evidence type="ECO:0000256" key="6">
    <source>
        <dbReference type="ARBA" id="ARBA00022692"/>
    </source>
</evidence>
<evidence type="ECO:0000259" key="12">
    <source>
        <dbReference type="PROSITE" id="PS52015"/>
    </source>
</evidence>
<dbReference type="GO" id="GO:0031992">
    <property type="term" value="F:energy transducer activity"/>
    <property type="evidence" value="ECO:0007669"/>
    <property type="project" value="InterPro"/>
</dbReference>
<dbReference type="SUPFAM" id="SSF74653">
    <property type="entry name" value="TolA/TonB C-terminal domain"/>
    <property type="match status" value="1"/>
</dbReference>
<dbReference type="GO" id="GO:0030288">
    <property type="term" value="C:outer membrane-bounded periplasmic space"/>
    <property type="evidence" value="ECO:0007669"/>
    <property type="project" value="InterPro"/>
</dbReference>
<feature type="transmembrane region" description="Helical" evidence="10">
    <location>
        <begin position="31"/>
        <end position="49"/>
    </location>
</feature>
<evidence type="ECO:0000256" key="11">
    <source>
        <dbReference type="SAM" id="MobiDB-lite"/>
    </source>
</evidence>
<feature type="region of interest" description="Disordered" evidence="11">
    <location>
        <begin position="75"/>
        <end position="174"/>
    </location>
</feature>
<dbReference type="NCBIfam" id="TIGR01352">
    <property type="entry name" value="tonB_Cterm"/>
    <property type="match status" value="1"/>
</dbReference>
<dbReference type="GO" id="GO:0055085">
    <property type="term" value="P:transmembrane transport"/>
    <property type="evidence" value="ECO:0007669"/>
    <property type="project" value="InterPro"/>
</dbReference>
<feature type="compositionally biased region" description="Pro residues" evidence="11">
    <location>
        <begin position="77"/>
        <end position="103"/>
    </location>
</feature>
<feature type="domain" description="TonB C-terminal" evidence="12">
    <location>
        <begin position="179"/>
        <end position="270"/>
    </location>
</feature>
<keyword evidence="5 10" id="KW-0997">Cell inner membrane</keyword>
<keyword evidence="6 10" id="KW-0812">Transmembrane</keyword>
<evidence type="ECO:0000256" key="9">
    <source>
        <dbReference type="ARBA" id="ARBA00023136"/>
    </source>
</evidence>
<dbReference type="GO" id="GO:0015031">
    <property type="term" value="P:protein transport"/>
    <property type="evidence" value="ECO:0007669"/>
    <property type="project" value="UniProtKB-UniRule"/>
</dbReference>
<name>A0A095G236_BURGA</name>
<dbReference type="PRINTS" id="PR01374">
    <property type="entry name" value="TONBPROTEIN"/>
</dbReference>
<evidence type="ECO:0000313" key="15">
    <source>
        <dbReference type="Proteomes" id="UP000029590"/>
    </source>
</evidence>
<comment type="caution">
    <text evidence="14">The sequence shown here is derived from an EMBL/GenBank/DDBJ whole genome shotgun (WGS) entry which is preliminary data.</text>
</comment>
<reference evidence="14" key="3">
    <citation type="submission" date="2017-09" db="EMBL/GenBank/DDBJ databases">
        <title>FDA dAtabase for Regulatory Grade micrObial Sequences (FDA-ARGOS): Supporting development and validation of Infectious Disease Dx tests.</title>
        <authorList>
            <person name="Minogue T."/>
            <person name="Wolcott M."/>
            <person name="Wasieloski L."/>
            <person name="Aguilar W."/>
            <person name="Moore D."/>
            <person name="Tallon L.J."/>
            <person name="Sadzewicz L."/>
            <person name="Ott S."/>
            <person name="Zhao X."/>
            <person name="Nagaraj S."/>
            <person name="Vavikolanu K."/>
            <person name="Aluvathingal J."/>
            <person name="Nadendla S."/>
            <person name="Sichtig H."/>
        </authorList>
    </citation>
    <scope>NUCLEOTIDE SEQUENCE</scope>
    <source>
        <strain evidence="14">FDAARGOS_390</strain>
    </source>
</reference>
<keyword evidence="9 10" id="KW-0472">Membrane</keyword>
<dbReference type="EMBL" id="PDDY01000004">
    <property type="protein sequence ID" value="PEH37775.1"/>
    <property type="molecule type" value="Genomic_DNA"/>
</dbReference>
<evidence type="ECO:0000256" key="10">
    <source>
        <dbReference type="RuleBase" id="RU362123"/>
    </source>
</evidence>
<evidence type="ECO:0000256" key="8">
    <source>
        <dbReference type="ARBA" id="ARBA00022989"/>
    </source>
</evidence>